<dbReference type="eggNOG" id="arCOG09615">
    <property type="taxonomic scope" value="Archaea"/>
</dbReference>
<dbReference type="Proteomes" id="UP000000792">
    <property type="component" value="Chromosome"/>
</dbReference>
<sequence length="194" mass="22896">MSEKFSEKIRNYGMRNFMLETELAKLEQRGIEIGHINTVKKDENVDPELFDSDIRKSAKRMADFYVVYFSLENSVRRLIKETLTEKYGKDWWEKGIPKGIKDNVKQIQEDEKDSVMAIRSADDPLTYTNFGELIPIIESQWDLFSDRLRGKKAMQQILSQFNKTRNLIAHSCELEPDEVTRLELLVKDWQRIQT</sequence>
<accession>A9A382</accession>
<dbReference type="AlphaFoldDB" id="A9A382"/>
<dbReference type="GeneID" id="5773709"/>
<protein>
    <recommendedName>
        <fullName evidence="1">Swt1-like HEPN domain-containing protein</fullName>
    </recommendedName>
</protein>
<dbReference type="STRING" id="436308.Nmar_0615"/>
<organism evidence="2 3">
    <name type="scientific">Nitrosopumilus maritimus (strain SCM1)</name>
    <dbReference type="NCBI Taxonomy" id="436308"/>
    <lineage>
        <taxon>Archaea</taxon>
        <taxon>Nitrososphaerota</taxon>
        <taxon>Nitrososphaeria</taxon>
        <taxon>Nitrosopumilales</taxon>
        <taxon>Nitrosopumilaceae</taxon>
        <taxon>Nitrosopumilus</taxon>
    </lineage>
</organism>
<dbReference type="RefSeq" id="WP_012214998.1">
    <property type="nucleotide sequence ID" value="NC_010085.1"/>
</dbReference>
<evidence type="ECO:0000313" key="2">
    <source>
        <dbReference type="EMBL" id="ABX12511.1"/>
    </source>
</evidence>
<dbReference type="Pfam" id="PF18731">
    <property type="entry name" value="HEPN_Swt1"/>
    <property type="match status" value="1"/>
</dbReference>
<evidence type="ECO:0000259" key="1">
    <source>
        <dbReference type="Pfam" id="PF18731"/>
    </source>
</evidence>
<name>A9A382_NITMS</name>
<gene>
    <name evidence="2" type="ordered locus">Nmar_0615</name>
</gene>
<evidence type="ECO:0000313" key="3">
    <source>
        <dbReference type="Proteomes" id="UP000000792"/>
    </source>
</evidence>
<dbReference type="InterPro" id="IPR041650">
    <property type="entry name" value="HEPN_Swt1"/>
</dbReference>
<dbReference type="KEGG" id="nmr:Nmar_0615"/>
<feature type="domain" description="Swt1-like HEPN" evidence="1">
    <location>
        <begin position="71"/>
        <end position="189"/>
    </location>
</feature>
<keyword evidence="3" id="KW-1185">Reference proteome</keyword>
<dbReference type="EnsemblBacteria" id="ABX12511">
    <property type="protein sequence ID" value="ABX12511"/>
    <property type="gene ID" value="Nmar_0615"/>
</dbReference>
<reference evidence="2 3" key="1">
    <citation type="journal article" date="2010" name="Proc. Natl. Acad. Sci. U.S.A.">
        <title>Nitrosopumilus maritimus genome reveals unique mechanisms for nitrification and autotrophy in globally distributed marine crenarchaea.</title>
        <authorList>
            <person name="Walker C.B."/>
            <person name="de la Torre J.R."/>
            <person name="Klotz M.G."/>
            <person name="Urakawa H."/>
            <person name="Pinel N."/>
            <person name="Arp D.J."/>
            <person name="Brochier-Armanet C."/>
            <person name="Chain P.S."/>
            <person name="Chan P.P."/>
            <person name="Gollabgir A."/>
            <person name="Hemp J."/>
            <person name="Hugler M."/>
            <person name="Karr E.A."/>
            <person name="Konneke M."/>
            <person name="Shin M."/>
            <person name="Lawton T.J."/>
            <person name="Lowe T."/>
            <person name="Martens-Habbena W."/>
            <person name="Sayavedra-Soto L.A."/>
            <person name="Lang D."/>
            <person name="Sievert S.M."/>
            <person name="Rosenzweig A.C."/>
            <person name="Manning G."/>
            <person name="Stahl D.A."/>
        </authorList>
    </citation>
    <scope>NUCLEOTIDE SEQUENCE [LARGE SCALE GENOMIC DNA]</scope>
    <source>
        <strain evidence="2 3">SCM1</strain>
    </source>
</reference>
<dbReference type="HOGENOM" id="CLU_119889_0_0_2"/>
<dbReference type="InParanoid" id="A9A382"/>
<proteinExistence type="predicted"/>
<dbReference type="EMBL" id="CP000866">
    <property type="protein sequence ID" value="ABX12511.1"/>
    <property type="molecule type" value="Genomic_DNA"/>
</dbReference>